<accession>A0A842JJB1</accession>
<dbReference type="InterPro" id="IPR006683">
    <property type="entry name" value="Thioestr_dom"/>
</dbReference>
<dbReference type="AlphaFoldDB" id="A0A842JJB1"/>
<protein>
    <submittedName>
        <fullName evidence="4">PaaI family thioesterase</fullName>
    </submittedName>
</protein>
<dbReference type="PANTHER" id="PTHR21660:SF1">
    <property type="entry name" value="ACYL-COENZYME A THIOESTERASE 13"/>
    <property type="match status" value="1"/>
</dbReference>
<comment type="caution">
    <text evidence="4">The sequence shown here is derived from an EMBL/GenBank/DDBJ whole genome shotgun (WGS) entry which is preliminary data.</text>
</comment>
<dbReference type="EMBL" id="JACMSE010000004">
    <property type="protein sequence ID" value="MBC2889190.1"/>
    <property type="molecule type" value="Genomic_DNA"/>
</dbReference>
<evidence type="ECO:0000259" key="3">
    <source>
        <dbReference type="Pfam" id="PF03061"/>
    </source>
</evidence>
<dbReference type="GO" id="GO:0047617">
    <property type="term" value="F:fatty acyl-CoA hydrolase activity"/>
    <property type="evidence" value="ECO:0007669"/>
    <property type="project" value="InterPro"/>
</dbReference>
<keyword evidence="5" id="KW-1185">Reference proteome</keyword>
<sequence>MVHLAESVDLPAYLREGCLNHLSDLGGFTAVVSEELRRGFVRNRVAAPPETSNLFRKVHGGYLMYLVDVTACMAGYTLGKRNVTQQASLNFIRGVEVGDRVAVEARVLHDGSSTALVEVRIVDGDGRLCVTAEVGLFFVGSIDPAALPPEPYFPRNPGVVRRPRASAECLPKTTKGGPSTPGAPTGTWCTSPRLRAFRWTPG</sequence>
<evidence type="ECO:0000313" key="5">
    <source>
        <dbReference type="Proteomes" id="UP000587396"/>
    </source>
</evidence>
<proteinExistence type="inferred from homology"/>
<dbReference type="CDD" id="cd03443">
    <property type="entry name" value="PaaI_thioesterase"/>
    <property type="match status" value="1"/>
</dbReference>
<feature type="domain" description="Thioesterase" evidence="3">
    <location>
        <begin position="58"/>
        <end position="129"/>
    </location>
</feature>
<evidence type="ECO:0000256" key="1">
    <source>
        <dbReference type="ARBA" id="ARBA00008324"/>
    </source>
</evidence>
<keyword evidence="2" id="KW-0378">Hydrolase</keyword>
<name>A0A842JJB1_9ACTN</name>
<dbReference type="InterPro" id="IPR003736">
    <property type="entry name" value="PAAI_dom"/>
</dbReference>
<dbReference type="SUPFAM" id="SSF54637">
    <property type="entry name" value="Thioesterase/thiol ester dehydrase-isomerase"/>
    <property type="match status" value="1"/>
</dbReference>
<dbReference type="NCBIfam" id="TIGR00369">
    <property type="entry name" value="unchar_dom_1"/>
    <property type="match status" value="1"/>
</dbReference>
<dbReference type="RefSeq" id="WP_185905062.1">
    <property type="nucleotide sequence ID" value="NZ_JACMSE010000004.1"/>
</dbReference>
<dbReference type="Pfam" id="PF03061">
    <property type="entry name" value="4HBT"/>
    <property type="match status" value="1"/>
</dbReference>
<dbReference type="Proteomes" id="UP000587396">
    <property type="component" value="Unassembled WGS sequence"/>
</dbReference>
<evidence type="ECO:0000313" key="4">
    <source>
        <dbReference type="EMBL" id="MBC2889190.1"/>
    </source>
</evidence>
<comment type="similarity">
    <text evidence="1">Belongs to the thioesterase PaaI family.</text>
</comment>
<organism evidence="4 5">
    <name type="scientific">Gordonibacter massiliensis</name>
    <name type="common">ex Traore et al. 2017</name>
    <dbReference type="NCBI Taxonomy" id="1841863"/>
    <lineage>
        <taxon>Bacteria</taxon>
        <taxon>Bacillati</taxon>
        <taxon>Actinomycetota</taxon>
        <taxon>Coriobacteriia</taxon>
        <taxon>Eggerthellales</taxon>
        <taxon>Eggerthellaceae</taxon>
        <taxon>Gordonibacter</taxon>
    </lineage>
</organism>
<gene>
    <name evidence="4" type="ORF">H7313_07500</name>
</gene>
<dbReference type="InterPro" id="IPR029069">
    <property type="entry name" value="HotDog_dom_sf"/>
</dbReference>
<reference evidence="4 5" key="1">
    <citation type="submission" date="2020-08" db="EMBL/GenBank/DDBJ databases">
        <authorList>
            <person name="Liu C."/>
            <person name="Sun Q."/>
        </authorList>
    </citation>
    <scope>NUCLEOTIDE SEQUENCE [LARGE SCALE GENOMIC DNA]</scope>
    <source>
        <strain evidence="4 5">N22</strain>
    </source>
</reference>
<dbReference type="PANTHER" id="PTHR21660">
    <property type="entry name" value="THIOESTERASE SUPERFAMILY MEMBER-RELATED"/>
    <property type="match status" value="1"/>
</dbReference>
<evidence type="ECO:0000256" key="2">
    <source>
        <dbReference type="ARBA" id="ARBA00022801"/>
    </source>
</evidence>
<dbReference type="Gene3D" id="3.10.129.10">
    <property type="entry name" value="Hotdog Thioesterase"/>
    <property type="match status" value="1"/>
</dbReference>
<dbReference type="InterPro" id="IPR039298">
    <property type="entry name" value="ACOT13"/>
</dbReference>